<protein>
    <recommendedName>
        <fullName evidence="13">G-protein coupled receptors family 3 profile domain-containing protein</fullName>
    </recommendedName>
</protein>
<feature type="region of interest" description="Disordered" evidence="10">
    <location>
        <begin position="257"/>
        <end position="303"/>
    </location>
</feature>
<feature type="domain" description="G-protein coupled receptors family 3 profile" evidence="13">
    <location>
        <begin position="796"/>
        <end position="1053"/>
    </location>
</feature>
<keyword evidence="2 11" id="KW-0812">Transmembrane</keyword>
<keyword evidence="15" id="KW-1185">Reference proteome</keyword>
<keyword evidence="4" id="KW-0297">G-protein coupled receptor</keyword>
<feature type="chain" id="PRO_5040354228" description="G-protein coupled receptors family 3 profile domain-containing protein" evidence="12">
    <location>
        <begin position="28"/>
        <end position="1139"/>
    </location>
</feature>
<comment type="caution">
    <text evidence="14">The sequence shown here is derived from an EMBL/GenBank/DDBJ whole genome shotgun (WGS) entry which is preliminary data.</text>
</comment>
<dbReference type="GO" id="GO:0004965">
    <property type="term" value="F:G protein-coupled GABA receptor activity"/>
    <property type="evidence" value="ECO:0007669"/>
    <property type="project" value="InterPro"/>
</dbReference>
<dbReference type="EMBL" id="CAICTM010000566">
    <property type="protein sequence ID" value="CAB9513019.1"/>
    <property type="molecule type" value="Genomic_DNA"/>
</dbReference>
<reference evidence="14" key="1">
    <citation type="submission" date="2020-06" db="EMBL/GenBank/DDBJ databases">
        <authorList>
            <consortium name="Plant Systems Biology data submission"/>
        </authorList>
    </citation>
    <scope>NUCLEOTIDE SEQUENCE</scope>
    <source>
        <strain evidence="14">D6</strain>
    </source>
</reference>
<dbReference type="PANTHER" id="PTHR10519">
    <property type="entry name" value="GABA-B RECEPTOR"/>
    <property type="match status" value="1"/>
</dbReference>
<feature type="transmembrane region" description="Helical" evidence="11">
    <location>
        <begin position="834"/>
        <end position="854"/>
    </location>
</feature>
<feature type="transmembrane region" description="Helical" evidence="11">
    <location>
        <begin position="798"/>
        <end position="822"/>
    </location>
</feature>
<dbReference type="Pfam" id="PF00003">
    <property type="entry name" value="7tm_3"/>
    <property type="match status" value="1"/>
</dbReference>
<keyword evidence="9" id="KW-0175">Coiled coil</keyword>
<dbReference type="AlphaFoldDB" id="A0A9N8E748"/>
<dbReference type="OrthoDB" id="46290at2759"/>
<evidence type="ECO:0000256" key="9">
    <source>
        <dbReference type="SAM" id="Coils"/>
    </source>
</evidence>
<sequence>MTSGKSSVILLRGFLWVVWMATPSSRAFLTESPAPTVTELFDRIDQSLNLLVDNANNDTLHVSRVQAQYHDDFGFPEQIVIDYQRPEAEMMTRAFVLSLNDNVYLATVTNLRTGEGTSIIPSSSSSGGGIAMDGLPSHHLQLLKLAHAKTLWNASEVVDYTFDYNVHYDGLPGHTAATSSIKINRQDTPYPWQVTVRNGIVQSVVDAKNATLFDVHHDNNNLLQHQEEDPHVNDYWEIGSVEPPIQQEQNLQEQPYTDSDNAMANTTTSNSSNTTSQNNPQDNSGSTPMMTTNDTTASSSTGSVVKNRFEHGCLYEKLGKDPTVAYQQKKQRVCNSEDPPDAVQQGICRQSPFQDHYMEIRIFCQDWESVLIETWVLQIILSEIMNVPTTVETGFFDTTVNFYDPQGRYDYAYQTLLDVFHSTYRPSMERGHELGDCRSARKDTREDYQECAHVVPEICASEESSVLADYVYRGIFDAPTGLGALGMESWFIPKFTAERDPTLTSYLGMAGEHNRRKMAEMFKRPVNWKTYCEEVSTTQCTGNDPVAARAPSTEEEGERYFFEGVYTGYFMATEKNDCSRDNGTTCTGHILDYPCSWPAFVWEQTQALNIALESNGPQPGNGGYPLQQMDDIWRAANATKNNVIMQWWTPQALHQLFHGSDAEFTKVMLPTPTEECLRAREEGGDRCAADFKTTTNLQKGTCDTLTASLYKMKIANLFDMTYDTSIPPALHSPSNTVLELFRISEYQLTEIFNKWKESGDPREAVCEFAVENMDYMMSFVPNSYPRTLETEADQGLRYSAAALAGLVLLMAIVTACLVYHFRRKRSIMLAQVEFVALLLVGTISISTAALIMVLTVSDASCVAVEWIINIGYTVELVPLLVKAAAILRLSMAAKKMRRVNLSRESLLGAVAIITVLVVVFMTIWTAVDPPRQGNEYQLTDDQNEEGETVIEVYEICRSESQVWYYISVGWMTVILLSATVLAIQMRKVQIKALQEARTLAALIYSHAVFVLIRLVTYFLDSMVRADILTQLRSLIFSFDALSTVLIYVIPKFFDSDANRSAVHTSGMGAGPSAVSSPFDRSYADVNRNTTGSRISSKEESRVEAVNMEMENLKAMLAEKDREIEELRIGASTRSHSNHR</sequence>
<dbReference type="PANTHER" id="PTHR10519:SF20">
    <property type="entry name" value="G-PROTEIN COUPLED RECEPTOR 156-RELATED"/>
    <property type="match status" value="1"/>
</dbReference>
<dbReference type="GO" id="GO:0007214">
    <property type="term" value="P:gamma-aminobutyric acid signaling pathway"/>
    <property type="evidence" value="ECO:0007669"/>
    <property type="project" value="TreeGrafter"/>
</dbReference>
<organism evidence="14 15">
    <name type="scientific">Seminavis robusta</name>
    <dbReference type="NCBI Taxonomy" id="568900"/>
    <lineage>
        <taxon>Eukaryota</taxon>
        <taxon>Sar</taxon>
        <taxon>Stramenopiles</taxon>
        <taxon>Ochrophyta</taxon>
        <taxon>Bacillariophyta</taxon>
        <taxon>Bacillariophyceae</taxon>
        <taxon>Bacillariophycidae</taxon>
        <taxon>Naviculales</taxon>
        <taxon>Naviculaceae</taxon>
        <taxon>Seminavis</taxon>
    </lineage>
</organism>
<gene>
    <name evidence="14" type="ORF">SEMRO_567_G167900.1</name>
</gene>
<evidence type="ECO:0000256" key="1">
    <source>
        <dbReference type="ARBA" id="ARBA00004141"/>
    </source>
</evidence>
<evidence type="ECO:0000313" key="14">
    <source>
        <dbReference type="EMBL" id="CAB9513019.1"/>
    </source>
</evidence>
<dbReference type="Proteomes" id="UP001153069">
    <property type="component" value="Unassembled WGS sequence"/>
</dbReference>
<dbReference type="InterPro" id="IPR017978">
    <property type="entry name" value="GPCR_3_C"/>
</dbReference>
<dbReference type="PROSITE" id="PS50259">
    <property type="entry name" value="G_PROTEIN_RECEP_F3_4"/>
    <property type="match status" value="1"/>
</dbReference>
<name>A0A9N8E748_9STRA</name>
<feature type="transmembrane region" description="Helical" evidence="11">
    <location>
        <begin position="1031"/>
        <end position="1049"/>
    </location>
</feature>
<proteinExistence type="predicted"/>
<feature type="coiled-coil region" evidence="9">
    <location>
        <begin position="1095"/>
        <end position="1129"/>
    </location>
</feature>
<feature type="signal peptide" evidence="12">
    <location>
        <begin position="1"/>
        <end position="27"/>
    </location>
</feature>
<evidence type="ECO:0000313" key="15">
    <source>
        <dbReference type="Proteomes" id="UP001153069"/>
    </source>
</evidence>
<evidence type="ECO:0000256" key="6">
    <source>
        <dbReference type="ARBA" id="ARBA00023170"/>
    </source>
</evidence>
<dbReference type="InterPro" id="IPR002455">
    <property type="entry name" value="GPCR3_GABA-B"/>
</dbReference>
<keyword evidence="5 11" id="KW-0472">Membrane</keyword>
<keyword evidence="7" id="KW-0325">Glycoprotein</keyword>
<accession>A0A9N8E748</accession>
<evidence type="ECO:0000256" key="8">
    <source>
        <dbReference type="ARBA" id="ARBA00023224"/>
    </source>
</evidence>
<feature type="compositionally biased region" description="Polar residues" evidence="10">
    <location>
        <begin position="280"/>
        <end position="303"/>
    </location>
</feature>
<feature type="transmembrane region" description="Helical" evidence="11">
    <location>
        <begin position="866"/>
        <end position="885"/>
    </location>
</feature>
<feature type="transmembrane region" description="Helical" evidence="11">
    <location>
        <begin position="962"/>
        <end position="984"/>
    </location>
</feature>
<keyword evidence="6" id="KW-0675">Receptor</keyword>
<evidence type="ECO:0000256" key="10">
    <source>
        <dbReference type="SAM" id="MobiDB-lite"/>
    </source>
</evidence>
<evidence type="ECO:0000256" key="7">
    <source>
        <dbReference type="ARBA" id="ARBA00023180"/>
    </source>
</evidence>
<evidence type="ECO:0000256" key="3">
    <source>
        <dbReference type="ARBA" id="ARBA00022989"/>
    </source>
</evidence>
<evidence type="ECO:0000256" key="11">
    <source>
        <dbReference type="SAM" id="Phobius"/>
    </source>
</evidence>
<feature type="transmembrane region" description="Helical" evidence="11">
    <location>
        <begin position="996"/>
        <end position="1019"/>
    </location>
</feature>
<feature type="compositionally biased region" description="Low complexity" evidence="10">
    <location>
        <begin position="265"/>
        <end position="279"/>
    </location>
</feature>
<evidence type="ECO:0000259" key="13">
    <source>
        <dbReference type="PROSITE" id="PS50259"/>
    </source>
</evidence>
<evidence type="ECO:0000256" key="12">
    <source>
        <dbReference type="SAM" id="SignalP"/>
    </source>
</evidence>
<comment type="subcellular location">
    <subcellularLocation>
        <location evidence="1">Membrane</location>
        <topology evidence="1">Multi-pass membrane protein</topology>
    </subcellularLocation>
</comment>
<evidence type="ECO:0000256" key="2">
    <source>
        <dbReference type="ARBA" id="ARBA00022692"/>
    </source>
</evidence>
<keyword evidence="8" id="KW-0807">Transducer</keyword>
<evidence type="ECO:0000256" key="4">
    <source>
        <dbReference type="ARBA" id="ARBA00023040"/>
    </source>
</evidence>
<keyword evidence="12" id="KW-0732">Signal</keyword>
<evidence type="ECO:0000256" key="5">
    <source>
        <dbReference type="ARBA" id="ARBA00023136"/>
    </source>
</evidence>
<feature type="transmembrane region" description="Helical" evidence="11">
    <location>
        <begin position="906"/>
        <end position="927"/>
    </location>
</feature>
<dbReference type="GO" id="GO:0038039">
    <property type="term" value="C:G protein-coupled receptor heterodimeric complex"/>
    <property type="evidence" value="ECO:0007669"/>
    <property type="project" value="TreeGrafter"/>
</dbReference>
<keyword evidence="3 11" id="KW-1133">Transmembrane helix</keyword>